<sequence length="248" mass="28729">MYIYDFPLSPKARTYLKFEGIFKRVEACQFLNSNAETMSLLRGVVDYMDLIDGAGGFKIEIVKDLEKLDQHLKLWQADPDADQDFVEQLRTSISTSFRSLDKFTRQRTVLQNDPIIECIKPRFMTPCGANCFDTPLFTFWNELPREEKMQSVHKWLHELETVRTPVATILYLWRLCADFKPRVAKKGFMKETAENCDLIEITYPKTVRGYPVVSGFQSSLNVRFMTYEKGAEIGDIEFELAYLGNAVL</sequence>
<dbReference type="AlphaFoldDB" id="A0A9D9DBW4"/>
<protein>
    <submittedName>
        <fullName evidence="5">Cell division protein ZapD</fullName>
    </submittedName>
</protein>
<dbReference type="Gene3D" id="1.10.3900.10">
    <property type="entry name" value="YacF-like"/>
    <property type="match status" value="1"/>
</dbReference>
<name>A0A9D9DBW4_9GAMM</name>
<reference evidence="5" key="2">
    <citation type="journal article" date="2021" name="PeerJ">
        <title>Extensive microbial diversity within the chicken gut microbiome revealed by metagenomics and culture.</title>
        <authorList>
            <person name="Gilroy R."/>
            <person name="Ravi A."/>
            <person name="Getino M."/>
            <person name="Pursley I."/>
            <person name="Horton D.L."/>
            <person name="Alikhan N.F."/>
            <person name="Baker D."/>
            <person name="Gharbi K."/>
            <person name="Hall N."/>
            <person name="Watson M."/>
            <person name="Adriaenssens E.M."/>
            <person name="Foster-Nyarko E."/>
            <person name="Jarju S."/>
            <person name="Secka A."/>
            <person name="Antonio M."/>
            <person name="Oren A."/>
            <person name="Chaudhuri R.R."/>
            <person name="La Ragione R."/>
            <person name="Hildebrand F."/>
            <person name="Pallen M.J."/>
        </authorList>
    </citation>
    <scope>NUCLEOTIDE SEQUENCE</scope>
    <source>
        <strain evidence="5">17213</strain>
    </source>
</reference>
<dbReference type="Pfam" id="PF07072">
    <property type="entry name" value="ZapD"/>
    <property type="match status" value="1"/>
</dbReference>
<proteinExistence type="predicted"/>
<gene>
    <name evidence="5" type="primary">zapD</name>
    <name evidence="5" type="ORF">IAB19_10515</name>
</gene>
<dbReference type="SUPFAM" id="SSF160950">
    <property type="entry name" value="YacF-like"/>
    <property type="match status" value="1"/>
</dbReference>
<evidence type="ECO:0000313" key="6">
    <source>
        <dbReference type="Proteomes" id="UP000823631"/>
    </source>
</evidence>
<reference evidence="5" key="1">
    <citation type="submission" date="2020-10" db="EMBL/GenBank/DDBJ databases">
        <authorList>
            <person name="Gilroy R."/>
        </authorList>
    </citation>
    <scope>NUCLEOTIDE SEQUENCE</scope>
    <source>
        <strain evidence="5">17213</strain>
    </source>
</reference>
<evidence type="ECO:0000256" key="4">
    <source>
        <dbReference type="ARBA" id="ARBA00023306"/>
    </source>
</evidence>
<keyword evidence="3" id="KW-0717">Septation</keyword>
<dbReference type="InterPro" id="IPR027462">
    <property type="entry name" value="ZapD_C"/>
</dbReference>
<accession>A0A9D9DBW4</accession>
<keyword evidence="2 5" id="KW-0132">Cell division</keyword>
<organism evidence="5 6">
    <name type="scientific">Candidatus Avisuccinivibrio stercorigallinarum</name>
    <dbReference type="NCBI Taxonomy" id="2840704"/>
    <lineage>
        <taxon>Bacteria</taxon>
        <taxon>Pseudomonadati</taxon>
        <taxon>Pseudomonadota</taxon>
        <taxon>Gammaproteobacteria</taxon>
        <taxon>Aeromonadales</taxon>
        <taxon>Succinivibrionaceae</taxon>
        <taxon>Succinivibrionaceae incertae sedis</taxon>
        <taxon>Candidatus Avisuccinivibrio</taxon>
    </lineage>
</organism>
<dbReference type="GO" id="GO:0000917">
    <property type="term" value="P:division septum assembly"/>
    <property type="evidence" value="ECO:0007669"/>
    <property type="project" value="UniProtKB-KW"/>
</dbReference>
<dbReference type="Proteomes" id="UP000823631">
    <property type="component" value="Unassembled WGS sequence"/>
</dbReference>
<evidence type="ECO:0000256" key="2">
    <source>
        <dbReference type="ARBA" id="ARBA00022618"/>
    </source>
</evidence>
<dbReference type="PANTHER" id="PTHR39455">
    <property type="entry name" value="CELL DIVISION PROTEIN ZAPD"/>
    <property type="match status" value="1"/>
</dbReference>
<evidence type="ECO:0000256" key="1">
    <source>
        <dbReference type="ARBA" id="ARBA00022490"/>
    </source>
</evidence>
<comment type="caution">
    <text evidence="5">The sequence shown here is derived from an EMBL/GenBank/DDBJ whole genome shotgun (WGS) entry which is preliminary data.</text>
</comment>
<dbReference type="InterPro" id="IPR036268">
    <property type="entry name" value="ZapD_sf"/>
</dbReference>
<evidence type="ECO:0000256" key="3">
    <source>
        <dbReference type="ARBA" id="ARBA00023210"/>
    </source>
</evidence>
<dbReference type="Gene3D" id="2.60.440.10">
    <property type="entry name" value="YacF-like domains"/>
    <property type="match status" value="1"/>
</dbReference>
<dbReference type="PANTHER" id="PTHR39455:SF1">
    <property type="entry name" value="CELL DIVISION PROTEIN ZAPD"/>
    <property type="match status" value="1"/>
</dbReference>
<dbReference type="EMBL" id="JADINH010000210">
    <property type="protein sequence ID" value="MBO8416801.1"/>
    <property type="molecule type" value="Genomic_DNA"/>
</dbReference>
<dbReference type="InterPro" id="IPR009777">
    <property type="entry name" value="ZapD"/>
</dbReference>
<dbReference type="GO" id="GO:0032153">
    <property type="term" value="C:cell division site"/>
    <property type="evidence" value="ECO:0007669"/>
    <property type="project" value="TreeGrafter"/>
</dbReference>
<dbReference type="GO" id="GO:0043093">
    <property type="term" value="P:FtsZ-dependent cytokinesis"/>
    <property type="evidence" value="ECO:0007669"/>
    <property type="project" value="TreeGrafter"/>
</dbReference>
<keyword evidence="4" id="KW-0131">Cell cycle</keyword>
<keyword evidence="1" id="KW-0963">Cytoplasm</keyword>
<evidence type="ECO:0000313" key="5">
    <source>
        <dbReference type="EMBL" id="MBO8416801.1"/>
    </source>
</evidence>